<evidence type="ECO:0000256" key="2">
    <source>
        <dbReference type="ARBA" id="ARBA00006434"/>
    </source>
</evidence>
<feature type="transmembrane region" description="Helical" evidence="7">
    <location>
        <begin position="359"/>
        <end position="386"/>
    </location>
</feature>
<feature type="transmembrane region" description="Helical" evidence="7">
    <location>
        <begin position="292"/>
        <end position="318"/>
    </location>
</feature>
<dbReference type="OrthoDB" id="9789704at2"/>
<feature type="transmembrane region" description="Helical" evidence="7">
    <location>
        <begin position="563"/>
        <end position="580"/>
    </location>
</feature>
<gene>
    <name evidence="8" type="ORF">SAMN05421819_2791</name>
</gene>
<dbReference type="Gene3D" id="1.20.1730.10">
    <property type="entry name" value="Sodium/glucose cotransporter"/>
    <property type="match status" value="1"/>
</dbReference>
<evidence type="ECO:0000256" key="1">
    <source>
        <dbReference type="ARBA" id="ARBA00004141"/>
    </source>
</evidence>
<dbReference type="PANTHER" id="PTHR11819:SF195">
    <property type="entry name" value="SODIUM_GLUCOSE COTRANSPORTER 4"/>
    <property type="match status" value="1"/>
</dbReference>
<evidence type="ECO:0000256" key="3">
    <source>
        <dbReference type="ARBA" id="ARBA00022692"/>
    </source>
</evidence>
<dbReference type="Pfam" id="PF00474">
    <property type="entry name" value="SSF"/>
    <property type="match status" value="1"/>
</dbReference>
<dbReference type="InterPro" id="IPR001734">
    <property type="entry name" value="Na/solute_symporter"/>
</dbReference>
<dbReference type="GO" id="GO:0005412">
    <property type="term" value="F:D-glucose:sodium symporter activity"/>
    <property type="evidence" value="ECO:0007669"/>
    <property type="project" value="TreeGrafter"/>
</dbReference>
<feature type="transmembrane region" description="Helical" evidence="7">
    <location>
        <begin position="253"/>
        <end position="272"/>
    </location>
</feature>
<keyword evidence="9" id="KW-1185">Reference proteome</keyword>
<keyword evidence="4 7" id="KW-1133">Transmembrane helix</keyword>
<dbReference type="AlphaFoldDB" id="A0A1H5ZPA9"/>
<sequence length="581" mass="62454">MHPLAALAVVSTGQLTSLSGIDILILVLYFAVVVFIGFYVKGTTNTSEEFFLAGREMSAWIAGLSFVSANLGSLELMGWAGSAYQYGILAMHWYWIGAIPAMLFLGIVMMPFYYISKTHSVPGYLQLRFGEGARGLAAVSFGLMTILMSGVNMYAMAVVMQTVLGWNMTFSIWVGAATVALYVMLGGLRSAIINEVLQFILIWAGAALIPILGLIEAGGWDKLKANIAVNVGNSSYTHMWSTLGHFKDNPMGINWVGIVFGLGAIISFGYWTTDFLVVQRVLSANNLRSAKLAPVIGAAFKMAVPLIVILPGLICLGLMQNGHPMFHLVPAEVAKGNPLLHSYDQVLPLMLIRYCGPGLLGLGITALVAGFMSGMAGNVSAFSTVWTYDIYGAYLNKKANDKHYVLMGRVSTVVGMLISIGTAYLVMNAASIMDYVQALFSFFIAPLFGTVILGMLWKRATKWGGFYGLLAGTLSSIGMFLYTSTGTAAHKAHALSVVALSADAQPMAENMFRALWSWLICVAVTVIVSYMTTPKTDAELNGLVYGATIIPHDGSVGLLQKPIFWAGVVAAVFVGLNILFF</sequence>
<dbReference type="PANTHER" id="PTHR11819">
    <property type="entry name" value="SOLUTE CARRIER FAMILY 5"/>
    <property type="match status" value="1"/>
</dbReference>
<dbReference type="CDD" id="cd11478">
    <property type="entry name" value="SLC5sbd_u2"/>
    <property type="match status" value="1"/>
</dbReference>
<dbReference type="Proteomes" id="UP000236728">
    <property type="component" value="Unassembled WGS sequence"/>
</dbReference>
<dbReference type="RefSeq" id="WP_103933650.1">
    <property type="nucleotide sequence ID" value="NZ_FNVA01000004.1"/>
</dbReference>
<dbReference type="GO" id="GO:0005886">
    <property type="term" value="C:plasma membrane"/>
    <property type="evidence" value="ECO:0007669"/>
    <property type="project" value="TreeGrafter"/>
</dbReference>
<feature type="transmembrane region" description="Helical" evidence="7">
    <location>
        <begin position="136"/>
        <end position="157"/>
    </location>
</feature>
<evidence type="ECO:0000256" key="7">
    <source>
        <dbReference type="SAM" id="Phobius"/>
    </source>
</evidence>
<accession>A0A1H5ZPA9</accession>
<evidence type="ECO:0000256" key="4">
    <source>
        <dbReference type="ARBA" id="ARBA00022989"/>
    </source>
</evidence>
<feature type="transmembrane region" description="Helical" evidence="7">
    <location>
        <begin position="515"/>
        <end position="533"/>
    </location>
</feature>
<organism evidence="8 9">
    <name type="scientific">Bryocella elongata</name>
    <dbReference type="NCBI Taxonomy" id="863522"/>
    <lineage>
        <taxon>Bacteria</taxon>
        <taxon>Pseudomonadati</taxon>
        <taxon>Acidobacteriota</taxon>
        <taxon>Terriglobia</taxon>
        <taxon>Terriglobales</taxon>
        <taxon>Acidobacteriaceae</taxon>
        <taxon>Bryocella</taxon>
    </lineage>
</organism>
<feature type="transmembrane region" description="Helical" evidence="7">
    <location>
        <begin position="20"/>
        <end position="40"/>
    </location>
</feature>
<dbReference type="EMBL" id="FNVA01000004">
    <property type="protein sequence ID" value="SEG38051.1"/>
    <property type="molecule type" value="Genomic_DNA"/>
</dbReference>
<feature type="transmembrane region" description="Helical" evidence="7">
    <location>
        <begin position="163"/>
        <end position="184"/>
    </location>
</feature>
<feature type="transmembrane region" description="Helical" evidence="7">
    <location>
        <begin position="406"/>
        <end position="426"/>
    </location>
</feature>
<keyword evidence="3 7" id="KW-0812">Transmembrane</keyword>
<feature type="transmembrane region" description="Helical" evidence="7">
    <location>
        <begin position="60"/>
        <end position="81"/>
    </location>
</feature>
<dbReference type="NCBIfam" id="TIGR00813">
    <property type="entry name" value="sss"/>
    <property type="match status" value="1"/>
</dbReference>
<protein>
    <submittedName>
        <fullName evidence="8">Solute:Na+ symporter, SSS family</fullName>
    </submittedName>
</protein>
<proteinExistence type="inferred from homology"/>
<feature type="transmembrane region" description="Helical" evidence="7">
    <location>
        <begin position="196"/>
        <end position="215"/>
    </location>
</feature>
<feature type="transmembrane region" description="Helical" evidence="7">
    <location>
        <begin position="93"/>
        <end position="115"/>
    </location>
</feature>
<comment type="subcellular location">
    <subcellularLocation>
        <location evidence="1">Membrane</location>
        <topology evidence="1">Multi-pass membrane protein</topology>
    </subcellularLocation>
</comment>
<dbReference type="InterPro" id="IPR038377">
    <property type="entry name" value="Na/Glc_symporter_sf"/>
</dbReference>
<evidence type="ECO:0000313" key="9">
    <source>
        <dbReference type="Proteomes" id="UP000236728"/>
    </source>
</evidence>
<name>A0A1H5ZPA9_9BACT</name>
<feature type="transmembrane region" description="Helical" evidence="7">
    <location>
        <begin position="438"/>
        <end position="457"/>
    </location>
</feature>
<evidence type="ECO:0000256" key="6">
    <source>
        <dbReference type="RuleBase" id="RU362091"/>
    </source>
</evidence>
<reference evidence="8 9" key="1">
    <citation type="submission" date="2016-10" db="EMBL/GenBank/DDBJ databases">
        <authorList>
            <person name="de Groot N.N."/>
        </authorList>
    </citation>
    <scope>NUCLEOTIDE SEQUENCE [LARGE SCALE GENOMIC DNA]</scope>
    <source>
        <strain evidence="8 9">DSM 22489</strain>
    </source>
</reference>
<comment type="similarity">
    <text evidence="2 6">Belongs to the sodium:solute symporter (SSF) (TC 2.A.21) family.</text>
</comment>
<evidence type="ECO:0000313" key="8">
    <source>
        <dbReference type="EMBL" id="SEG38051.1"/>
    </source>
</evidence>
<keyword evidence="5 7" id="KW-0472">Membrane</keyword>
<evidence type="ECO:0000256" key="5">
    <source>
        <dbReference type="ARBA" id="ARBA00023136"/>
    </source>
</evidence>
<dbReference type="PROSITE" id="PS50283">
    <property type="entry name" value="NA_SOLUT_SYMP_3"/>
    <property type="match status" value="1"/>
</dbReference>